<evidence type="ECO:0000256" key="11">
    <source>
        <dbReference type="PROSITE-ProRule" id="PRU01360"/>
    </source>
</evidence>
<evidence type="ECO:0000256" key="2">
    <source>
        <dbReference type="ARBA" id="ARBA00022448"/>
    </source>
</evidence>
<feature type="chain" id="PRO_5021998268" evidence="13">
    <location>
        <begin position="30"/>
        <end position="802"/>
    </location>
</feature>
<feature type="domain" description="TonB-dependent receptor plug" evidence="15">
    <location>
        <begin position="53"/>
        <end position="158"/>
    </location>
</feature>
<keyword evidence="6" id="KW-0408">Iron</keyword>
<dbReference type="GO" id="GO:0009279">
    <property type="term" value="C:cell outer membrane"/>
    <property type="evidence" value="ECO:0007669"/>
    <property type="project" value="UniProtKB-SubCell"/>
</dbReference>
<comment type="caution">
    <text evidence="16">The sequence shown here is derived from an EMBL/GenBank/DDBJ whole genome shotgun (WGS) entry which is preliminary data.</text>
</comment>
<organism evidence="16 17">
    <name type="scientific">Sphingorhabdus contaminans</name>
    <dbReference type="NCBI Taxonomy" id="1343899"/>
    <lineage>
        <taxon>Bacteria</taxon>
        <taxon>Pseudomonadati</taxon>
        <taxon>Pseudomonadota</taxon>
        <taxon>Alphaproteobacteria</taxon>
        <taxon>Sphingomonadales</taxon>
        <taxon>Sphingomonadaceae</taxon>
        <taxon>Sphingorhabdus</taxon>
    </lineage>
</organism>
<dbReference type="InterPro" id="IPR000531">
    <property type="entry name" value="Beta-barrel_TonB"/>
</dbReference>
<dbReference type="Pfam" id="PF00593">
    <property type="entry name" value="TonB_dep_Rec_b-barrel"/>
    <property type="match status" value="1"/>
</dbReference>
<evidence type="ECO:0000313" key="17">
    <source>
        <dbReference type="Proteomes" id="UP000320160"/>
    </source>
</evidence>
<dbReference type="PROSITE" id="PS52016">
    <property type="entry name" value="TONB_DEPENDENT_REC_3"/>
    <property type="match status" value="1"/>
</dbReference>
<evidence type="ECO:0000256" key="4">
    <source>
        <dbReference type="ARBA" id="ARBA00022496"/>
    </source>
</evidence>
<evidence type="ECO:0000256" key="13">
    <source>
        <dbReference type="SAM" id="SignalP"/>
    </source>
</evidence>
<dbReference type="Proteomes" id="UP000320160">
    <property type="component" value="Unassembled WGS sequence"/>
</dbReference>
<dbReference type="InterPro" id="IPR012910">
    <property type="entry name" value="Plug_dom"/>
</dbReference>
<dbReference type="PANTHER" id="PTHR32552:SF81">
    <property type="entry name" value="TONB-DEPENDENT OUTER MEMBRANE RECEPTOR"/>
    <property type="match status" value="1"/>
</dbReference>
<keyword evidence="17" id="KW-1185">Reference proteome</keyword>
<evidence type="ECO:0000256" key="3">
    <source>
        <dbReference type="ARBA" id="ARBA00022452"/>
    </source>
</evidence>
<dbReference type="GO" id="GO:0006826">
    <property type="term" value="P:iron ion transport"/>
    <property type="evidence" value="ECO:0007669"/>
    <property type="project" value="UniProtKB-KW"/>
</dbReference>
<name>A0A553WAC1_9SPHN</name>
<dbReference type="RefSeq" id="WP_143776844.1">
    <property type="nucleotide sequence ID" value="NZ_VKKU01000002.1"/>
</dbReference>
<keyword evidence="5 11" id="KW-0812">Transmembrane</keyword>
<keyword evidence="10 11" id="KW-0998">Cell outer membrane</keyword>
<keyword evidence="13" id="KW-0732">Signal</keyword>
<comment type="similarity">
    <text evidence="11 12">Belongs to the TonB-dependent receptor family.</text>
</comment>
<dbReference type="Pfam" id="PF07715">
    <property type="entry name" value="Plug"/>
    <property type="match status" value="1"/>
</dbReference>
<keyword evidence="9 11" id="KW-0472">Membrane</keyword>
<evidence type="ECO:0000256" key="5">
    <source>
        <dbReference type="ARBA" id="ARBA00022692"/>
    </source>
</evidence>
<protein>
    <submittedName>
        <fullName evidence="16">TonB-dependent receptor</fullName>
    </submittedName>
</protein>
<sequence length="802" mass="86133">MKKFRENYRVTAGIGISLLAMISSNAAFAQDADAESDETEIVVTARKVSENVLDVPLAISAVTAEQLEQTGARSLDEVSRLTPGFNFERTIGTLAQPTIRGQAQTRITNPVQNVATFFNGVYLQRSYQVDSDLLDIDRVEIVKGPQSALFGRNAFAGAVSIVTKRPDLEDFRGQIEATIGNHERRELRGSLSVPLGGIAAVSVAGSISDFDGTWRNDNVGSAALSGATLVTKGRLNGYKNRSILAQVAIEPMDNVRIDAFWSHRKIFIESAATYQLSSTFAISRGNGMNCTPFVAPLSPARNGNDALFCGALPASPPIGAGDPRLPGLLVDRRSYGQDGQSDVAGATVAVDITDALSLTYQFGYTDADATNIATLSADPLNGSAFPFFLGQVLFDARGNGSITSKTHELRAQYETDNFRLLVGGFAGTVDDFSFGGTAFLAPNSTTDVFANITTPLSGYGATQRDERNRAVFGLVSFNLAEGLRIAAEARQSWERVTQQGVNAAGVLTGTVFQREFKAFTPRFTVDYQPDDNWLIYASAARGAKVGGFNVPTATNPLTADQQIFQPEFNWTYELGLKGTLLDRALTIEAAVFHTDWSNLQGNQSVNLGQPAIVRNLAGAKVDGVEFSAVIRPSSAFTFNLGVAYANSRFANGTVDDTIPRALCASLATCPTTGVYSSNISGRKLPRVPELQANAGVQFRQPIGSIFGTEVDLVSRLDLSITSRQYTDNTNTAYVPSRELVDGNIGLNSDPWSLRFWAKNLFDRKYAAYAFTTFAGSGAGSGVTYGTLLGDRRTLGATMSFKF</sequence>
<keyword evidence="3 11" id="KW-1134">Transmembrane beta strand</keyword>
<evidence type="ECO:0000256" key="1">
    <source>
        <dbReference type="ARBA" id="ARBA00004571"/>
    </source>
</evidence>
<evidence type="ECO:0000259" key="14">
    <source>
        <dbReference type="Pfam" id="PF00593"/>
    </source>
</evidence>
<evidence type="ECO:0000259" key="15">
    <source>
        <dbReference type="Pfam" id="PF07715"/>
    </source>
</evidence>
<keyword evidence="7" id="KW-0406">Ion transport</keyword>
<dbReference type="Gene3D" id="2.40.170.20">
    <property type="entry name" value="TonB-dependent receptor, beta-barrel domain"/>
    <property type="match status" value="2"/>
</dbReference>
<keyword evidence="8 12" id="KW-0798">TonB box</keyword>
<dbReference type="AlphaFoldDB" id="A0A553WAC1"/>
<reference evidence="16 17" key="1">
    <citation type="submission" date="2019-07" db="EMBL/GenBank/DDBJ databases">
        <authorList>
            <person name="Park M."/>
        </authorList>
    </citation>
    <scope>NUCLEOTIDE SEQUENCE [LARGE SCALE GENOMIC DNA]</scope>
    <source>
        <strain evidence="16 17">KCTC32445</strain>
    </source>
</reference>
<dbReference type="EMBL" id="VKKU01000002">
    <property type="protein sequence ID" value="TSB01626.1"/>
    <property type="molecule type" value="Genomic_DNA"/>
</dbReference>
<dbReference type="InterPro" id="IPR039426">
    <property type="entry name" value="TonB-dep_rcpt-like"/>
</dbReference>
<keyword evidence="4" id="KW-0410">Iron transport</keyword>
<evidence type="ECO:0000256" key="7">
    <source>
        <dbReference type="ARBA" id="ARBA00023065"/>
    </source>
</evidence>
<evidence type="ECO:0000256" key="12">
    <source>
        <dbReference type="RuleBase" id="RU003357"/>
    </source>
</evidence>
<comment type="subcellular location">
    <subcellularLocation>
        <location evidence="1 11">Cell outer membrane</location>
        <topology evidence="1 11">Multi-pass membrane protein</topology>
    </subcellularLocation>
</comment>
<evidence type="ECO:0000256" key="6">
    <source>
        <dbReference type="ARBA" id="ARBA00023004"/>
    </source>
</evidence>
<dbReference type="PANTHER" id="PTHR32552">
    <property type="entry name" value="FERRICHROME IRON RECEPTOR-RELATED"/>
    <property type="match status" value="1"/>
</dbReference>
<evidence type="ECO:0000256" key="10">
    <source>
        <dbReference type="ARBA" id="ARBA00023237"/>
    </source>
</evidence>
<dbReference type="OrthoDB" id="9760494at2"/>
<feature type="signal peptide" evidence="13">
    <location>
        <begin position="1"/>
        <end position="29"/>
    </location>
</feature>
<evidence type="ECO:0000256" key="8">
    <source>
        <dbReference type="ARBA" id="ARBA00023077"/>
    </source>
</evidence>
<gene>
    <name evidence="16" type="ORF">FOM92_10605</name>
</gene>
<keyword evidence="16" id="KW-0675">Receptor</keyword>
<evidence type="ECO:0000313" key="16">
    <source>
        <dbReference type="EMBL" id="TSB01626.1"/>
    </source>
</evidence>
<accession>A0A553WAC1</accession>
<dbReference type="SUPFAM" id="SSF56935">
    <property type="entry name" value="Porins"/>
    <property type="match status" value="1"/>
</dbReference>
<proteinExistence type="inferred from homology"/>
<keyword evidence="2 11" id="KW-0813">Transport</keyword>
<dbReference type="InterPro" id="IPR036942">
    <property type="entry name" value="Beta-barrel_TonB_sf"/>
</dbReference>
<feature type="domain" description="TonB-dependent receptor-like beta-barrel" evidence="14">
    <location>
        <begin position="333"/>
        <end position="760"/>
    </location>
</feature>
<evidence type="ECO:0000256" key="9">
    <source>
        <dbReference type="ARBA" id="ARBA00023136"/>
    </source>
</evidence>